<organism evidence="5 6">
    <name type="scientific">Niveomyces insectorum RCEF 264</name>
    <dbReference type="NCBI Taxonomy" id="1081102"/>
    <lineage>
        <taxon>Eukaryota</taxon>
        <taxon>Fungi</taxon>
        <taxon>Dikarya</taxon>
        <taxon>Ascomycota</taxon>
        <taxon>Pezizomycotina</taxon>
        <taxon>Sordariomycetes</taxon>
        <taxon>Hypocreomycetidae</taxon>
        <taxon>Hypocreales</taxon>
        <taxon>Cordycipitaceae</taxon>
        <taxon>Niveomyces</taxon>
    </lineage>
</organism>
<gene>
    <name evidence="5" type="ORF">SPI_04311</name>
</gene>
<dbReference type="OrthoDB" id="4870739at2759"/>
<comment type="caution">
    <text evidence="5">The sequence shown here is derived from an EMBL/GenBank/DDBJ whole genome shotgun (WGS) entry which is preliminary data.</text>
</comment>
<evidence type="ECO:0000313" key="6">
    <source>
        <dbReference type="Proteomes" id="UP000076874"/>
    </source>
</evidence>
<dbReference type="InterPro" id="IPR054471">
    <property type="entry name" value="GPIID_WHD"/>
</dbReference>
<name>A0A167VM04_9HYPO</name>
<keyword evidence="1" id="KW-0677">Repeat</keyword>
<dbReference type="Pfam" id="PF12796">
    <property type="entry name" value="Ank_2"/>
    <property type="match status" value="1"/>
</dbReference>
<dbReference type="InterPro" id="IPR027417">
    <property type="entry name" value="P-loop_NTPase"/>
</dbReference>
<evidence type="ECO:0000256" key="2">
    <source>
        <dbReference type="SAM" id="Coils"/>
    </source>
</evidence>
<dbReference type="Pfam" id="PF22939">
    <property type="entry name" value="WHD_GPIID"/>
    <property type="match status" value="1"/>
</dbReference>
<dbReference type="EMBL" id="AZHD01000006">
    <property type="protein sequence ID" value="OAA62771.1"/>
    <property type="molecule type" value="Genomic_DNA"/>
</dbReference>
<protein>
    <submittedName>
        <fullName evidence="5">Ankyrin repeat-containing domain protein</fullName>
    </submittedName>
</protein>
<dbReference type="SUPFAM" id="SSF52540">
    <property type="entry name" value="P-loop containing nucleoside triphosphate hydrolases"/>
    <property type="match status" value="1"/>
</dbReference>
<dbReference type="PANTHER" id="PTHR10039">
    <property type="entry name" value="AMELOGENIN"/>
    <property type="match status" value="1"/>
</dbReference>
<dbReference type="Proteomes" id="UP000076874">
    <property type="component" value="Unassembled WGS sequence"/>
</dbReference>
<feature type="coiled-coil region" evidence="2">
    <location>
        <begin position="28"/>
        <end position="55"/>
    </location>
</feature>
<dbReference type="InterPro" id="IPR002110">
    <property type="entry name" value="Ankyrin_rpt"/>
</dbReference>
<keyword evidence="6" id="KW-1185">Reference proteome</keyword>
<dbReference type="Gene3D" id="1.25.40.20">
    <property type="entry name" value="Ankyrin repeat-containing domain"/>
    <property type="match status" value="1"/>
</dbReference>
<dbReference type="PANTHER" id="PTHR10039:SF16">
    <property type="entry name" value="GPI INOSITOL-DEACYLASE"/>
    <property type="match status" value="1"/>
</dbReference>
<dbReference type="Gene3D" id="3.40.50.300">
    <property type="entry name" value="P-loop containing nucleotide triphosphate hydrolases"/>
    <property type="match status" value="1"/>
</dbReference>
<dbReference type="Pfam" id="PF24883">
    <property type="entry name" value="NPHP3_N"/>
    <property type="match status" value="1"/>
</dbReference>
<evidence type="ECO:0000256" key="1">
    <source>
        <dbReference type="ARBA" id="ARBA00022737"/>
    </source>
</evidence>
<evidence type="ECO:0000259" key="3">
    <source>
        <dbReference type="Pfam" id="PF22939"/>
    </source>
</evidence>
<dbReference type="InterPro" id="IPR056884">
    <property type="entry name" value="NPHP3-like_N"/>
</dbReference>
<dbReference type="AlphaFoldDB" id="A0A167VM04"/>
<dbReference type="SMART" id="SM00248">
    <property type="entry name" value="ANK"/>
    <property type="match status" value="2"/>
</dbReference>
<reference evidence="5 6" key="1">
    <citation type="journal article" date="2016" name="Genome Biol. Evol.">
        <title>Divergent and convergent evolution of fungal pathogenicity.</title>
        <authorList>
            <person name="Shang Y."/>
            <person name="Xiao G."/>
            <person name="Zheng P."/>
            <person name="Cen K."/>
            <person name="Zhan S."/>
            <person name="Wang C."/>
        </authorList>
    </citation>
    <scope>NUCLEOTIDE SEQUENCE [LARGE SCALE GENOMIC DNA]</scope>
    <source>
        <strain evidence="5 6">RCEF 264</strain>
    </source>
</reference>
<proteinExistence type="predicted"/>
<keyword evidence="2" id="KW-0175">Coiled coil</keyword>
<feature type="domain" description="Nephrocystin 3-like N-terminal" evidence="4">
    <location>
        <begin position="170"/>
        <end position="335"/>
    </location>
</feature>
<dbReference type="InterPro" id="IPR036770">
    <property type="entry name" value="Ankyrin_rpt-contain_sf"/>
</dbReference>
<feature type="domain" description="GPI inositol-deacylase winged helix" evidence="3">
    <location>
        <begin position="428"/>
        <end position="504"/>
    </location>
</feature>
<accession>A0A167VM04</accession>
<dbReference type="STRING" id="1081102.A0A167VM04"/>
<evidence type="ECO:0000259" key="4">
    <source>
        <dbReference type="Pfam" id="PF24883"/>
    </source>
</evidence>
<sequence length="749" mass="84595">MDAAASVIAVIQITERVVVLSYRYLKAAKNAKADIERLQSELGSLNAVLKGAQELLDGPHGATLKTSQRLHEALKGCDATVKELETKLAERADKVRRRVLGFGTLKWPFDSHEVDRIVQTLHTHRDTLNAGLSIDQTQIENDKRLEILDWISSIQYGKHHDTVRDARTPNTCEWLLQDHRFRQWEDAASSTLLWLQGSPGAGKTFLTSKVIDHVQGRLESSPNNREGFAFFYCNRNEEERRKPLSVLQSFARQLSTAVGHPLEIQKNLRALWHKSRVEGRDLGFEACTKQLLESVNLYERTTLVLDAMDECDPDVRLRLTGAIELLLSSTKRPLRATDNKDDIRTYVDQEIVKHRRWNKIPLQLREEIVQTILDRSDGMFQWAFLQIKQLLELQTEAALRSRLGRLPKGLQAAYDEIYGKIATGNEHEKILADRAFLWVMCARKPLTSDELLSAVRLDPAVITHLSEAVDEDILLSLCNNLLVLDGRQRVWRFSHLSVTEYFEENHWRLWQAHGHVAKVCLALLLETHKDAETATTVGGSGHDGNGQCGIFDPKHSLQNYVRRHWIFHVQQQEGQKVERALVDLLMAFLGSPEKSSSQYQRWYAFVMAGYEDIGLLEVDPPTCSMLLMCRFSLFTVLPDWWHNEELPLSQTNVFGDSLLTIASSGGCRAICEALLDRGMQVNLQSGRYGSALAAAASMGHNEVVQFLVEQGAADVNLQVQSKNHGSALIAAVAEGHEATARYLVKQGRR</sequence>
<dbReference type="SUPFAM" id="SSF48403">
    <property type="entry name" value="Ankyrin repeat"/>
    <property type="match status" value="1"/>
</dbReference>
<evidence type="ECO:0000313" key="5">
    <source>
        <dbReference type="EMBL" id="OAA62771.1"/>
    </source>
</evidence>